<evidence type="ECO:0000256" key="3">
    <source>
        <dbReference type="ARBA" id="ARBA00022946"/>
    </source>
</evidence>
<evidence type="ECO:0000313" key="4">
    <source>
        <dbReference type="EMBL" id="CAK9155617.1"/>
    </source>
</evidence>
<proteinExistence type="inferred from homology"/>
<comment type="caution">
    <text evidence="4">The sequence shown here is derived from an EMBL/GenBank/DDBJ whole genome shotgun (WGS) entry which is preliminary data.</text>
</comment>
<dbReference type="PANTHER" id="PTHR13068:SF223">
    <property type="entry name" value="MITOCHONDRIAL TRANSCRIPTION TERMINATION FACTOR FAMILY PROTEIN"/>
    <property type="match status" value="1"/>
</dbReference>
<dbReference type="InterPro" id="IPR003690">
    <property type="entry name" value="MTERF"/>
</dbReference>
<dbReference type="Gene3D" id="1.25.70.10">
    <property type="entry name" value="Transcription termination factor 3, mitochondrial"/>
    <property type="match status" value="1"/>
</dbReference>
<dbReference type="EMBL" id="CAUOFW020002724">
    <property type="protein sequence ID" value="CAK9155617.1"/>
    <property type="molecule type" value="Genomic_DNA"/>
</dbReference>
<gene>
    <name evidence="4" type="ORF">ILEXP_LOCUS24029</name>
</gene>
<keyword evidence="2" id="KW-0806">Transcription termination</keyword>
<dbReference type="Pfam" id="PF02536">
    <property type="entry name" value="mTERF"/>
    <property type="match status" value="1"/>
</dbReference>
<comment type="similarity">
    <text evidence="1">Belongs to the mTERF family.</text>
</comment>
<sequence length="188" mass="21651">MDYICRTNVPPDSKMYKYVVTVTPPPRITQVTLIAISHLKIIREKMVNLEKCGFSDDEVLQLFGRSPLVLMLSVDKVQRNMTFDLSMMKLPAKVVLDRPFLLFYNLEAVLKPRVLLEEKLQDMDLVPQIKGPLMLRALRMTDKRFVGAFVGCHQEDFANELMEYYTNAKGVGRLAESSKKHLHKGFPF</sequence>
<name>A0ABC8SEM8_9AQUA</name>
<dbReference type="GO" id="GO:0006353">
    <property type="term" value="P:DNA-templated transcription termination"/>
    <property type="evidence" value="ECO:0007669"/>
    <property type="project" value="UniProtKB-KW"/>
</dbReference>
<evidence type="ECO:0000313" key="5">
    <source>
        <dbReference type="Proteomes" id="UP001642360"/>
    </source>
</evidence>
<evidence type="ECO:0000256" key="1">
    <source>
        <dbReference type="ARBA" id="ARBA00007692"/>
    </source>
</evidence>
<dbReference type="Proteomes" id="UP001642360">
    <property type="component" value="Unassembled WGS sequence"/>
</dbReference>
<organism evidence="4 5">
    <name type="scientific">Ilex paraguariensis</name>
    <name type="common">yerba mate</name>
    <dbReference type="NCBI Taxonomy" id="185542"/>
    <lineage>
        <taxon>Eukaryota</taxon>
        <taxon>Viridiplantae</taxon>
        <taxon>Streptophyta</taxon>
        <taxon>Embryophyta</taxon>
        <taxon>Tracheophyta</taxon>
        <taxon>Spermatophyta</taxon>
        <taxon>Magnoliopsida</taxon>
        <taxon>eudicotyledons</taxon>
        <taxon>Gunneridae</taxon>
        <taxon>Pentapetalae</taxon>
        <taxon>asterids</taxon>
        <taxon>campanulids</taxon>
        <taxon>Aquifoliales</taxon>
        <taxon>Aquifoliaceae</taxon>
        <taxon>Ilex</taxon>
    </lineage>
</organism>
<dbReference type="InterPro" id="IPR038538">
    <property type="entry name" value="MTERF_sf"/>
</dbReference>
<accession>A0ABC8SEM8</accession>
<dbReference type="AlphaFoldDB" id="A0ABC8SEM8"/>
<keyword evidence="2" id="KW-0804">Transcription</keyword>
<evidence type="ECO:0000256" key="2">
    <source>
        <dbReference type="ARBA" id="ARBA00022472"/>
    </source>
</evidence>
<protein>
    <submittedName>
        <fullName evidence="4">Uncharacterized protein</fullName>
    </submittedName>
</protein>
<keyword evidence="3" id="KW-0809">Transit peptide</keyword>
<keyword evidence="5" id="KW-1185">Reference proteome</keyword>
<reference evidence="4 5" key="1">
    <citation type="submission" date="2024-02" db="EMBL/GenBank/DDBJ databases">
        <authorList>
            <person name="Vignale AGUSTIN F."/>
            <person name="Sosa J E."/>
            <person name="Modenutti C."/>
        </authorList>
    </citation>
    <scope>NUCLEOTIDE SEQUENCE [LARGE SCALE GENOMIC DNA]</scope>
</reference>
<keyword evidence="2" id="KW-0805">Transcription regulation</keyword>
<dbReference type="PANTHER" id="PTHR13068">
    <property type="entry name" value="CGI-12 PROTEIN-RELATED"/>
    <property type="match status" value="1"/>
</dbReference>